<dbReference type="InterPro" id="IPR008555">
    <property type="entry name" value="SIKE"/>
</dbReference>
<dbReference type="PANTHER" id="PTHR12186">
    <property type="entry name" value="SIKE FAMILY MEMBER"/>
    <property type="match status" value="1"/>
</dbReference>
<keyword evidence="7" id="KW-1185">Reference proteome</keyword>
<dbReference type="Ensembl" id="ENSCSRT00000003422.1">
    <property type="protein sequence ID" value="ENSCSRP00000003299.1"/>
    <property type="gene ID" value="ENSCSRG00000002517.1"/>
</dbReference>
<evidence type="ECO:0000256" key="2">
    <source>
        <dbReference type="ARBA" id="ARBA00023054"/>
    </source>
</evidence>
<feature type="region of interest" description="Disordered" evidence="5">
    <location>
        <begin position="42"/>
        <end position="94"/>
    </location>
</feature>
<protein>
    <recommendedName>
        <fullName evidence="3">Suppressor of IKBKE 1</fullName>
    </recommendedName>
    <alternativeName>
        <fullName evidence="4">Suppressor of IKK-epsilon</fullName>
    </alternativeName>
</protein>
<name>A0A8C3RSM1_CHESE</name>
<dbReference type="Proteomes" id="UP000694403">
    <property type="component" value="Unplaced"/>
</dbReference>
<evidence type="ECO:0000256" key="5">
    <source>
        <dbReference type="SAM" id="MobiDB-lite"/>
    </source>
</evidence>
<evidence type="ECO:0000256" key="3">
    <source>
        <dbReference type="ARBA" id="ARBA00041003"/>
    </source>
</evidence>
<sequence length="304" mass="33521">MRCPPGPGGGAEAAAEEVSVRAPGCPCPAPIARPSYVCGRGLSSAHRRGLGHPPEPFPGPARGSDCELPAATPGAASKCPPAGRGSRPAQPGGGVLTMTCTIEKILTDARTLLERLKDHDNAAESLIDQSTVLHKRVAAMKEIGTSLSEKYQEDATDLKDTSKYKPHILLSQENTQIRDLQQENRELWISLEEHQDALELIMSKYRKQMLHLIMGRKDVDAEPVLKVHDAHSVEIESRVDRICEMGEVMRKAVQMDDDQFCKIQEKLAQLELENKELRELLSISKETIQVRREELPDIASQVTK</sequence>
<dbReference type="Pfam" id="PF05769">
    <property type="entry name" value="SIKE"/>
    <property type="match status" value="1"/>
</dbReference>
<dbReference type="PANTHER" id="PTHR12186:SF4">
    <property type="entry name" value="SUPPRESSOR OF IKBKE 1"/>
    <property type="match status" value="1"/>
</dbReference>
<proteinExistence type="inferred from homology"/>
<dbReference type="SUPFAM" id="SSF46966">
    <property type="entry name" value="Spectrin repeat"/>
    <property type="match status" value="1"/>
</dbReference>
<evidence type="ECO:0000313" key="6">
    <source>
        <dbReference type="Ensembl" id="ENSCSRP00000003299.1"/>
    </source>
</evidence>
<evidence type="ECO:0000256" key="4">
    <source>
        <dbReference type="ARBA" id="ARBA00042344"/>
    </source>
</evidence>
<dbReference type="AlphaFoldDB" id="A0A8C3RSM1"/>
<organism evidence="6 7">
    <name type="scientific">Chelydra serpentina</name>
    <name type="common">Snapping turtle</name>
    <name type="synonym">Testudo serpentina</name>
    <dbReference type="NCBI Taxonomy" id="8475"/>
    <lineage>
        <taxon>Eukaryota</taxon>
        <taxon>Metazoa</taxon>
        <taxon>Chordata</taxon>
        <taxon>Craniata</taxon>
        <taxon>Vertebrata</taxon>
        <taxon>Euteleostomi</taxon>
        <taxon>Archelosauria</taxon>
        <taxon>Testudinata</taxon>
        <taxon>Testudines</taxon>
        <taxon>Cryptodira</taxon>
        <taxon>Durocryptodira</taxon>
        <taxon>Americhelydia</taxon>
        <taxon>Chelydroidea</taxon>
        <taxon>Chelydridae</taxon>
        <taxon>Chelydra</taxon>
    </lineage>
</organism>
<reference evidence="6" key="1">
    <citation type="submission" date="2025-08" db="UniProtKB">
        <authorList>
            <consortium name="Ensembl"/>
        </authorList>
    </citation>
    <scope>IDENTIFICATION</scope>
</reference>
<evidence type="ECO:0000256" key="1">
    <source>
        <dbReference type="ARBA" id="ARBA00005537"/>
    </source>
</evidence>
<accession>A0A8C3RSM1</accession>
<reference evidence="6" key="2">
    <citation type="submission" date="2025-09" db="UniProtKB">
        <authorList>
            <consortium name="Ensembl"/>
        </authorList>
    </citation>
    <scope>IDENTIFICATION</scope>
</reference>
<keyword evidence="2" id="KW-0175">Coiled coil</keyword>
<evidence type="ECO:0000313" key="7">
    <source>
        <dbReference type="Proteomes" id="UP000694403"/>
    </source>
</evidence>
<comment type="similarity">
    <text evidence="1">Belongs to the SIKE family.</text>
</comment>